<dbReference type="EMBL" id="CP144700">
    <property type="protein sequence ID" value="WVZ22450.1"/>
    <property type="molecule type" value="Genomic_DNA"/>
</dbReference>
<dbReference type="Proteomes" id="UP001374535">
    <property type="component" value="Chromosome 1"/>
</dbReference>
<evidence type="ECO:0000313" key="4">
    <source>
        <dbReference type="Proteomes" id="UP001374535"/>
    </source>
</evidence>
<gene>
    <name evidence="3" type="ORF">V8G54_000994</name>
</gene>
<organism evidence="3 4">
    <name type="scientific">Vigna mungo</name>
    <name type="common">Black gram</name>
    <name type="synonym">Phaseolus mungo</name>
    <dbReference type="NCBI Taxonomy" id="3915"/>
    <lineage>
        <taxon>Eukaryota</taxon>
        <taxon>Viridiplantae</taxon>
        <taxon>Streptophyta</taxon>
        <taxon>Embryophyta</taxon>
        <taxon>Tracheophyta</taxon>
        <taxon>Spermatophyta</taxon>
        <taxon>Magnoliopsida</taxon>
        <taxon>eudicotyledons</taxon>
        <taxon>Gunneridae</taxon>
        <taxon>Pentapetalae</taxon>
        <taxon>rosids</taxon>
        <taxon>fabids</taxon>
        <taxon>Fabales</taxon>
        <taxon>Fabaceae</taxon>
        <taxon>Papilionoideae</taxon>
        <taxon>50 kb inversion clade</taxon>
        <taxon>NPAAA clade</taxon>
        <taxon>indigoferoid/millettioid clade</taxon>
        <taxon>Phaseoleae</taxon>
        <taxon>Vigna</taxon>
    </lineage>
</organism>
<keyword evidence="2" id="KW-1133">Transmembrane helix</keyword>
<evidence type="ECO:0000256" key="2">
    <source>
        <dbReference type="SAM" id="Phobius"/>
    </source>
</evidence>
<feature type="region of interest" description="Disordered" evidence="1">
    <location>
        <begin position="1"/>
        <end position="81"/>
    </location>
</feature>
<feature type="region of interest" description="Disordered" evidence="1">
    <location>
        <begin position="105"/>
        <end position="131"/>
    </location>
</feature>
<proteinExistence type="predicted"/>
<dbReference type="AlphaFoldDB" id="A0AAQ3P7F0"/>
<evidence type="ECO:0000256" key="1">
    <source>
        <dbReference type="SAM" id="MobiDB-lite"/>
    </source>
</evidence>
<feature type="transmembrane region" description="Helical" evidence="2">
    <location>
        <begin position="458"/>
        <end position="480"/>
    </location>
</feature>
<protein>
    <submittedName>
        <fullName evidence="3">Uncharacterized protein</fullName>
    </submittedName>
</protein>
<accession>A0AAQ3P7F0</accession>
<keyword evidence="2" id="KW-0472">Membrane</keyword>
<reference evidence="3 4" key="1">
    <citation type="journal article" date="2023" name="Life. Sci Alliance">
        <title>Evolutionary insights into 3D genome organization and epigenetic landscape of Vigna mungo.</title>
        <authorList>
            <person name="Junaid A."/>
            <person name="Singh B."/>
            <person name="Bhatia S."/>
        </authorList>
    </citation>
    <scope>NUCLEOTIDE SEQUENCE [LARGE SCALE GENOMIC DNA]</scope>
    <source>
        <strain evidence="3">Urdbean</strain>
    </source>
</reference>
<keyword evidence="4" id="KW-1185">Reference proteome</keyword>
<name>A0AAQ3P7F0_VIGMU</name>
<keyword evidence="2" id="KW-0812">Transmembrane</keyword>
<evidence type="ECO:0000313" key="3">
    <source>
        <dbReference type="EMBL" id="WVZ22450.1"/>
    </source>
</evidence>
<sequence>MPAVVPSSLSTKSATAPLDQPWRRRRHHTLRERAAISHLPPPCARRRQPDGPAAVTEPLLRPRCRRRPSHQSCRQPRRGIPLSLSSRGNGEAWCLFLSTSTTVSRRCREPPSPKRQTFAGQPLSHHRASGRKGGIKSLSGFDLLVPFGTGERWLPIEGSYNVTGIEVMLGEHIYLSLIDIYIRCCLKSHAGCILINSFKTRSLKIPLQLQDSSTISRLFLLAHSVEKFGDDFFCFSRDEDELLGLREDHYLGQSWWVSRWKDDEKVSSEFLWEVNDGFVGGKGGIKSLSGFDLLVPFGTGERWLPIEGSYNVTGIEVMLGEHIYLSLIDIYIRCCMKSHAGFSKLAASRFLYNFKTPLQFQDSSFLLTRLKNLVEGDDFFCFSRDEDELLGLREDHYLGRSWWVSRWKDDEKVSSEFLWEVNDGFVGVLRVVRLLLSNNYYTISASCLSRGSSIEGQVFPFSGVLLFFHFCNFLICLSMFHHLNNIKKSSQNITS</sequence>